<organism evidence="3 4">
    <name type="scientific">Caldisalinibacter kiritimatiensis</name>
    <dbReference type="NCBI Taxonomy" id="1304284"/>
    <lineage>
        <taxon>Bacteria</taxon>
        <taxon>Bacillati</taxon>
        <taxon>Bacillota</taxon>
        <taxon>Tissierellia</taxon>
        <taxon>Tissierellales</taxon>
        <taxon>Thermohalobacteraceae</taxon>
        <taxon>Caldisalinibacter</taxon>
    </lineage>
</organism>
<feature type="chain" id="PRO_5004356715" evidence="1">
    <location>
        <begin position="23"/>
        <end position="472"/>
    </location>
</feature>
<dbReference type="InterPro" id="IPR008965">
    <property type="entry name" value="CBM2/CBM3_carb-bd_dom_sf"/>
</dbReference>
<feature type="domain" description="SLH" evidence="2">
    <location>
        <begin position="351"/>
        <end position="412"/>
    </location>
</feature>
<keyword evidence="1" id="KW-0732">Signal</keyword>
<evidence type="ECO:0000313" key="3">
    <source>
        <dbReference type="EMBL" id="EOD01853.1"/>
    </source>
</evidence>
<dbReference type="CDD" id="cd08547">
    <property type="entry name" value="Type_II_cohesin"/>
    <property type="match status" value="1"/>
</dbReference>
<sequence length="472" mass="54323">MKVKLQVIIIISILFLCSPSFGEESGTLNLNSSKEYVKINNPFSVKINIDNIQDVYALHIKLKFDPNYIKAKEDTIDLCDDIINKKHFIAINKIDNTTGKIELLITLLGNEASFNNSINIGIINFNTVKHGTTPINIQESNLLEKDGSYIYHNINNINMQIHERKKTSSTSSNTKLISNIIKEKENRITFEGLSLTIPKNTFLSDSTIHIKKISSDSSLSNIYDITCKNKFNKIKLSIKLKDNENIRYPCIYYYNEERKKWVYVGGKIENGYITTWVSHFTKFCVFENKYYKEYNDIANCWGKEYIQGLTMMGIINGTNQNTFKPNRYITRAEIAKIISLSLDLKEYSSNHDEFKDSKSIPSWATKYITSVVNQKLMIGYDDNTFKPNSNISRTEIAVIIDRILKNYQADNKEFLYTDDKEIPNWAKKSVYKMYDLGIFTGYDNGAFNPLAPITRVEACKVIVKLLEILKVI</sequence>
<feature type="domain" description="SLH" evidence="2">
    <location>
        <begin position="413"/>
        <end position="472"/>
    </location>
</feature>
<dbReference type="PANTHER" id="PTHR43308:SF5">
    <property type="entry name" value="S-LAYER PROTEIN _ PEPTIDOGLYCAN ENDO-BETA-N-ACETYLGLUCOSAMINIDASE"/>
    <property type="match status" value="1"/>
</dbReference>
<protein>
    <submittedName>
        <fullName evidence="3">S-layer-like domain containing protein</fullName>
    </submittedName>
</protein>
<dbReference type="PANTHER" id="PTHR43308">
    <property type="entry name" value="OUTER MEMBRANE PROTEIN ALPHA-RELATED"/>
    <property type="match status" value="1"/>
</dbReference>
<dbReference type="OrthoDB" id="2112962at2"/>
<dbReference type="Gene3D" id="2.60.40.680">
    <property type="match status" value="1"/>
</dbReference>
<dbReference type="eggNOG" id="COG5492">
    <property type="taxonomic scope" value="Bacteria"/>
</dbReference>
<dbReference type="InterPro" id="IPR051465">
    <property type="entry name" value="Cell_Envelope_Struct_Comp"/>
</dbReference>
<proteinExistence type="predicted"/>
<name>R1AXC5_9FIRM</name>
<evidence type="ECO:0000256" key="1">
    <source>
        <dbReference type="SAM" id="SignalP"/>
    </source>
</evidence>
<dbReference type="AlphaFoldDB" id="R1AXC5"/>
<feature type="domain" description="SLH" evidence="2">
    <location>
        <begin position="289"/>
        <end position="350"/>
    </location>
</feature>
<dbReference type="EMBL" id="ARZA01000007">
    <property type="protein sequence ID" value="EOD01853.1"/>
    <property type="molecule type" value="Genomic_DNA"/>
</dbReference>
<gene>
    <name evidence="3" type="ORF">L21TH_0059</name>
</gene>
<dbReference type="InterPro" id="IPR001119">
    <property type="entry name" value="SLH_dom"/>
</dbReference>
<dbReference type="GO" id="GO:0030246">
    <property type="term" value="F:carbohydrate binding"/>
    <property type="evidence" value="ECO:0007669"/>
    <property type="project" value="InterPro"/>
</dbReference>
<feature type="signal peptide" evidence="1">
    <location>
        <begin position="1"/>
        <end position="22"/>
    </location>
</feature>
<evidence type="ECO:0000313" key="4">
    <source>
        <dbReference type="Proteomes" id="UP000013378"/>
    </source>
</evidence>
<comment type="caution">
    <text evidence="3">The sequence shown here is derived from an EMBL/GenBank/DDBJ whole genome shotgun (WGS) entry which is preliminary data.</text>
</comment>
<dbReference type="STRING" id="1304284.L21TH_0059"/>
<reference evidence="3 4" key="1">
    <citation type="journal article" date="2015" name="Geomicrobiol. J.">
        <title>Caldisalinibacter kiritimatiensis gen. nov., sp. nov., a moderately thermohalophilic thiosulfate-reducing bacterium from a hypersaline microbial mat.</title>
        <authorList>
            <person name="Ben Hania W."/>
            <person name="Joseph M."/>
            <person name="Fiebig A."/>
            <person name="Bunk B."/>
            <person name="Klenk H.-P."/>
            <person name="Fardeau M.-L."/>
            <person name="Spring S."/>
        </authorList>
    </citation>
    <scope>NUCLEOTIDE SEQUENCE [LARGE SCALE GENOMIC DNA]</scope>
    <source>
        <strain evidence="3 4">L21-TH-D2</strain>
    </source>
</reference>
<evidence type="ECO:0000259" key="2">
    <source>
        <dbReference type="PROSITE" id="PS51272"/>
    </source>
</evidence>
<dbReference type="SUPFAM" id="SSF49384">
    <property type="entry name" value="Carbohydrate-binding domain"/>
    <property type="match status" value="1"/>
</dbReference>
<accession>R1AXC5</accession>
<dbReference type="PATRIC" id="fig|1304284.3.peg.59"/>
<dbReference type="Proteomes" id="UP000013378">
    <property type="component" value="Unassembled WGS sequence"/>
</dbReference>
<dbReference type="RefSeq" id="WP_006305550.1">
    <property type="nucleotide sequence ID" value="NZ_ARZA01000007.1"/>
</dbReference>
<dbReference type="PROSITE" id="PS51272">
    <property type="entry name" value="SLH"/>
    <property type="match status" value="3"/>
</dbReference>
<dbReference type="Pfam" id="PF00395">
    <property type="entry name" value="SLH"/>
    <property type="match status" value="3"/>
</dbReference>
<keyword evidence="4" id="KW-1185">Reference proteome</keyword>